<reference evidence="2 3" key="1">
    <citation type="submission" date="2019-02" db="EMBL/GenBank/DDBJ databases">
        <title>Deep-cultivation of Planctomycetes and their phenomic and genomic characterization uncovers novel biology.</title>
        <authorList>
            <person name="Wiegand S."/>
            <person name="Jogler M."/>
            <person name="Boedeker C."/>
            <person name="Pinto D."/>
            <person name="Vollmers J."/>
            <person name="Rivas-Marin E."/>
            <person name="Kohn T."/>
            <person name="Peeters S.H."/>
            <person name="Heuer A."/>
            <person name="Rast P."/>
            <person name="Oberbeckmann S."/>
            <person name="Bunk B."/>
            <person name="Jeske O."/>
            <person name="Meyerdierks A."/>
            <person name="Storesund J.E."/>
            <person name="Kallscheuer N."/>
            <person name="Luecker S."/>
            <person name="Lage O.M."/>
            <person name="Pohl T."/>
            <person name="Merkel B.J."/>
            <person name="Hornburger P."/>
            <person name="Mueller R.-W."/>
            <person name="Bruemmer F."/>
            <person name="Labrenz M."/>
            <person name="Spormann A.M."/>
            <person name="Op den Camp H."/>
            <person name="Overmann J."/>
            <person name="Amann R."/>
            <person name="Jetten M.S.M."/>
            <person name="Mascher T."/>
            <person name="Medema M.H."/>
            <person name="Devos D.P."/>
            <person name="Kaster A.-K."/>
            <person name="Ovreas L."/>
            <person name="Rohde M."/>
            <person name="Galperin M.Y."/>
            <person name="Jogler C."/>
        </authorList>
    </citation>
    <scope>NUCLEOTIDE SEQUENCE [LARGE SCALE GENOMIC DNA]</scope>
    <source>
        <strain evidence="2 3">Pla110</strain>
    </source>
</reference>
<dbReference type="AlphaFoldDB" id="A0A518CLX3"/>
<evidence type="ECO:0008006" key="4">
    <source>
        <dbReference type="Google" id="ProtNLM"/>
    </source>
</evidence>
<name>A0A518CLX3_9PLAN</name>
<evidence type="ECO:0000256" key="1">
    <source>
        <dbReference type="SAM" id="SignalP"/>
    </source>
</evidence>
<feature type="chain" id="PRO_5022061154" description="Bacterial type II/III secretion system short domain protein" evidence="1">
    <location>
        <begin position="26"/>
        <end position="401"/>
    </location>
</feature>
<evidence type="ECO:0000313" key="3">
    <source>
        <dbReference type="Proteomes" id="UP000317178"/>
    </source>
</evidence>
<protein>
    <recommendedName>
        <fullName evidence="4">Bacterial type II/III secretion system short domain protein</fullName>
    </recommendedName>
</protein>
<organism evidence="2 3">
    <name type="scientific">Polystyrenella longa</name>
    <dbReference type="NCBI Taxonomy" id="2528007"/>
    <lineage>
        <taxon>Bacteria</taxon>
        <taxon>Pseudomonadati</taxon>
        <taxon>Planctomycetota</taxon>
        <taxon>Planctomycetia</taxon>
        <taxon>Planctomycetales</taxon>
        <taxon>Planctomycetaceae</taxon>
        <taxon>Polystyrenella</taxon>
    </lineage>
</organism>
<gene>
    <name evidence="2" type="ORF">Pla110_19410</name>
</gene>
<sequence length="401" mass="45715" precursor="true">MMFRVSQRVLWLMALAVSISSSLFGAQLEQTQLESAEPVRQSFQVGKKLYQQLKNPLTVSWDKAELRTIVRQLSGTTGVAIVIDRRLDPHQPITLELEKRPLFEILFEIGRQSGSEVSIQPNYLFLGTPRATRTLRTLILHQREELTKAFAESSTPIPQQLARRQELIWDDLATPLEVIRKINTAYTLKLLNPDQIPHDLLPKCHIPSAVLEQQICTLLIQYDLSYRWVEPGKSYEIVSLPEQVSIAKSHLISASSRDEIEAALLKRPGIEWKWSGENRLELVGRVEDQEWMISLLNPRQREMTIAEGETGGEQKLSLQRFTLKQAGVSVMSVVDELRKSGVDIEFAPPNSEASFRGRKDKVDLDLQNAPPTKLCEQLFNEIPVEFQVLQEKIVLRPIEQP</sequence>
<keyword evidence="3" id="KW-1185">Reference proteome</keyword>
<dbReference type="EMBL" id="CP036281">
    <property type="protein sequence ID" value="QDU80217.1"/>
    <property type="molecule type" value="Genomic_DNA"/>
</dbReference>
<proteinExistence type="predicted"/>
<evidence type="ECO:0000313" key="2">
    <source>
        <dbReference type="EMBL" id="QDU80217.1"/>
    </source>
</evidence>
<dbReference type="KEGG" id="plon:Pla110_19410"/>
<feature type="signal peptide" evidence="1">
    <location>
        <begin position="1"/>
        <end position="25"/>
    </location>
</feature>
<keyword evidence="1" id="KW-0732">Signal</keyword>
<accession>A0A518CLX3</accession>
<dbReference type="Proteomes" id="UP000317178">
    <property type="component" value="Chromosome"/>
</dbReference>